<evidence type="ECO:0008006" key="3">
    <source>
        <dbReference type="Google" id="ProtNLM"/>
    </source>
</evidence>
<dbReference type="PATRIC" id="fig|1410657.5.peg.617"/>
<dbReference type="EMBL" id="JQBL01000018">
    <property type="protein sequence ID" value="KRN49891.1"/>
    <property type="molecule type" value="Genomic_DNA"/>
</dbReference>
<accession>A0A0R2HA56</accession>
<dbReference type="AlphaFoldDB" id="A0A0R2HA56"/>
<proteinExistence type="predicted"/>
<dbReference type="Proteomes" id="UP000051841">
    <property type="component" value="Unassembled WGS sequence"/>
</dbReference>
<dbReference type="InterPro" id="IPR027417">
    <property type="entry name" value="P-loop_NTPase"/>
</dbReference>
<evidence type="ECO:0000313" key="2">
    <source>
        <dbReference type="Proteomes" id="UP000051841"/>
    </source>
</evidence>
<name>A0A0R2HA56_9FIRM</name>
<sequence length="195" mass="22625">MKYRVITITREFGSGGRTIGKALGEKLGYDVYDYEFVKKMTMESGLEEDYIKEHGEDANKKNLFSFMWTNAGGSVSDQLFIAQREAITNLANKGNCIIVGRCADYILKDREDVFHVFIHADMDFRAERIVNKYGERTDSPEKRIKDKDKRRKAYYRYYTNYKWGDATNYHMSLNSGKLGIDHCVDLIMKGMDDTL</sequence>
<dbReference type="Gene3D" id="3.40.50.300">
    <property type="entry name" value="P-loop containing nucleotide triphosphate hydrolases"/>
    <property type="match status" value="1"/>
</dbReference>
<gene>
    <name evidence="1" type="ORF">IV49_GL000592</name>
</gene>
<organism evidence="1 2">
    <name type="scientific">Kandleria vitulina DSM 20405</name>
    <dbReference type="NCBI Taxonomy" id="1410657"/>
    <lineage>
        <taxon>Bacteria</taxon>
        <taxon>Bacillati</taxon>
        <taxon>Bacillota</taxon>
        <taxon>Erysipelotrichia</taxon>
        <taxon>Erysipelotrichales</taxon>
        <taxon>Coprobacillaceae</taxon>
        <taxon>Kandleria</taxon>
    </lineage>
</organism>
<dbReference type="RefSeq" id="WP_029071642.1">
    <property type="nucleotide sequence ID" value="NZ_JNKN01000022.1"/>
</dbReference>
<reference evidence="1 2" key="1">
    <citation type="journal article" date="2015" name="Genome Announc.">
        <title>Expanding the biotechnology potential of lactobacilli through comparative genomics of 213 strains and associated genera.</title>
        <authorList>
            <person name="Sun Z."/>
            <person name="Harris H.M."/>
            <person name="McCann A."/>
            <person name="Guo C."/>
            <person name="Argimon S."/>
            <person name="Zhang W."/>
            <person name="Yang X."/>
            <person name="Jeffery I.B."/>
            <person name="Cooney J.C."/>
            <person name="Kagawa T.F."/>
            <person name="Liu W."/>
            <person name="Song Y."/>
            <person name="Salvetti E."/>
            <person name="Wrobel A."/>
            <person name="Rasinkangas P."/>
            <person name="Parkhill J."/>
            <person name="Rea M.C."/>
            <person name="O'Sullivan O."/>
            <person name="Ritari J."/>
            <person name="Douillard F.P."/>
            <person name="Paul Ross R."/>
            <person name="Yang R."/>
            <person name="Briner A.E."/>
            <person name="Felis G.E."/>
            <person name="de Vos W.M."/>
            <person name="Barrangou R."/>
            <person name="Klaenhammer T.R."/>
            <person name="Caufield P.W."/>
            <person name="Cui Y."/>
            <person name="Zhang H."/>
            <person name="O'Toole P.W."/>
        </authorList>
    </citation>
    <scope>NUCLEOTIDE SEQUENCE [LARGE SCALE GENOMIC DNA]</scope>
    <source>
        <strain evidence="1 2">DSM 20405</strain>
    </source>
</reference>
<evidence type="ECO:0000313" key="1">
    <source>
        <dbReference type="EMBL" id="KRN49891.1"/>
    </source>
</evidence>
<dbReference type="SUPFAM" id="SSF52540">
    <property type="entry name" value="P-loop containing nucleoside triphosphate hydrolases"/>
    <property type="match status" value="1"/>
</dbReference>
<protein>
    <recommendedName>
        <fullName evidence="3">Cytidylate kinase</fullName>
    </recommendedName>
</protein>
<comment type="caution">
    <text evidence="1">The sequence shown here is derived from an EMBL/GenBank/DDBJ whole genome shotgun (WGS) entry which is preliminary data.</text>
</comment>
<keyword evidence="2" id="KW-1185">Reference proteome</keyword>
<dbReference type="Pfam" id="PF13189">
    <property type="entry name" value="Cytidylate_kin2"/>
    <property type="match status" value="1"/>
</dbReference>